<dbReference type="FunFam" id="2.130.10.10:FF:000502">
    <property type="entry name" value="Coronin"/>
    <property type="match status" value="1"/>
</dbReference>
<evidence type="ECO:0000313" key="10">
    <source>
        <dbReference type="EMBL" id="CAE2237763.1"/>
    </source>
</evidence>
<dbReference type="Gene3D" id="2.130.10.10">
    <property type="entry name" value="YVTN repeat-like/Quinoprotein amine dehydrogenase"/>
    <property type="match status" value="1"/>
</dbReference>
<evidence type="ECO:0000256" key="7">
    <source>
        <dbReference type="RuleBase" id="RU280818"/>
    </source>
</evidence>
<dbReference type="PANTHER" id="PTHR10856">
    <property type="entry name" value="CORONIN"/>
    <property type="match status" value="1"/>
</dbReference>
<dbReference type="GO" id="GO:0051015">
    <property type="term" value="F:actin filament binding"/>
    <property type="evidence" value="ECO:0007669"/>
    <property type="project" value="TreeGrafter"/>
</dbReference>
<dbReference type="Pfam" id="PF00400">
    <property type="entry name" value="WD40"/>
    <property type="match status" value="3"/>
</dbReference>
<comment type="similarity">
    <text evidence="1 7">Belongs to the WD repeat coronin family.</text>
</comment>
<proteinExistence type="inferred from homology"/>
<dbReference type="SMART" id="SM01166">
    <property type="entry name" value="DUF1899"/>
    <property type="match status" value="1"/>
</dbReference>
<evidence type="ECO:0000259" key="9">
    <source>
        <dbReference type="SMART" id="SM01166"/>
    </source>
</evidence>
<dbReference type="PROSITE" id="PS50082">
    <property type="entry name" value="WD_REPEATS_2"/>
    <property type="match status" value="3"/>
</dbReference>
<keyword evidence="4 8" id="KW-0175">Coiled coil</keyword>
<dbReference type="InterPro" id="IPR015943">
    <property type="entry name" value="WD40/YVTN_repeat-like_dom_sf"/>
</dbReference>
<dbReference type="SMART" id="SM00320">
    <property type="entry name" value="WD40"/>
    <property type="match status" value="3"/>
</dbReference>
<sequence length="449" mass="48867">MSRIVRSSKFRHVFGTAEKKENCFDGVKVSGSAWDSNKVAASNKFVAAIWESGGGGSFACLANENNGKLGSFPLVAGHKGKVLDVAFSPFNDNLVASVSEDGNGRLWSIPDGGLTETMVDPTQTLIGHKRKVGSANFHPTAENILATTSTDYTVKVWDIEKGEAACTVTGHSDIIQSVDWNYDGSLLATTSKDKKIRVIDPRGDNVTAEATGHPGVKGSRCIWLGEKGNIFNVGFSRSSDRCYSILDPRKLDTPIVKQNIDTSSGILMPFYDNDTCLLFLAGKGDGNIRYYEVADDSPYIHYVSDYKSSTPQLGMCMRPKTACDVGACEVVSMVKACKTMLEPIHFCVPRKSELFQDDIFPDTPGQEPAMTAAEWLGGANKNPIKVSLEGGFVAKPKTEFKPIAVKEVKVEKPKTEAEMKQEIVDLNKRVAYLEAELAKKDAKIKELQG</sequence>
<dbReference type="Pfam" id="PF16300">
    <property type="entry name" value="WD40_4"/>
    <property type="match status" value="1"/>
</dbReference>
<dbReference type="PROSITE" id="PS50294">
    <property type="entry name" value="WD_REPEATS_REGION"/>
    <property type="match status" value="3"/>
</dbReference>
<dbReference type="InterPro" id="IPR001680">
    <property type="entry name" value="WD40_rpt"/>
</dbReference>
<reference evidence="10" key="1">
    <citation type="submission" date="2021-01" db="EMBL/GenBank/DDBJ databases">
        <authorList>
            <person name="Corre E."/>
            <person name="Pelletier E."/>
            <person name="Niang G."/>
            <person name="Scheremetjew M."/>
            <person name="Finn R."/>
            <person name="Kale V."/>
            <person name="Holt S."/>
            <person name="Cochrane G."/>
            <person name="Meng A."/>
            <person name="Brown T."/>
            <person name="Cohen L."/>
        </authorList>
    </citation>
    <scope>NUCLEOTIDE SEQUENCE</scope>
    <source>
        <strain evidence="10">DIVA3 518/3/11/1/6</strain>
    </source>
</reference>
<dbReference type="InterPro" id="IPR019775">
    <property type="entry name" value="WD40_repeat_CS"/>
</dbReference>
<dbReference type="InterPro" id="IPR015048">
    <property type="entry name" value="DUF1899"/>
</dbReference>
<dbReference type="PANTHER" id="PTHR10856:SF0">
    <property type="entry name" value="CORONIN"/>
    <property type="match status" value="1"/>
</dbReference>
<dbReference type="InterPro" id="IPR036322">
    <property type="entry name" value="WD40_repeat_dom_sf"/>
</dbReference>
<evidence type="ECO:0000256" key="6">
    <source>
        <dbReference type="PROSITE-ProRule" id="PRU00221"/>
    </source>
</evidence>
<evidence type="ECO:0000256" key="1">
    <source>
        <dbReference type="ARBA" id="ARBA00009482"/>
    </source>
</evidence>
<feature type="coiled-coil region" evidence="8">
    <location>
        <begin position="416"/>
        <end position="443"/>
    </location>
</feature>
<gene>
    <name evidence="10" type="ORF">VSP0166_LOCUS16201</name>
</gene>
<organism evidence="10">
    <name type="scientific">Vannella robusta</name>
    <dbReference type="NCBI Taxonomy" id="1487602"/>
    <lineage>
        <taxon>Eukaryota</taxon>
        <taxon>Amoebozoa</taxon>
        <taxon>Discosea</taxon>
        <taxon>Flabellinia</taxon>
        <taxon>Vannellidae</taxon>
        <taxon>Vannella</taxon>
    </lineage>
</organism>
<evidence type="ECO:0000256" key="8">
    <source>
        <dbReference type="SAM" id="Coils"/>
    </source>
</evidence>
<dbReference type="PROSITE" id="PS00678">
    <property type="entry name" value="WD_REPEATS_1"/>
    <property type="match status" value="1"/>
</dbReference>
<dbReference type="Pfam" id="PF08953">
    <property type="entry name" value="DUF1899"/>
    <property type="match status" value="1"/>
</dbReference>
<protein>
    <recommendedName>
        <fullName evidence="7">Coronin</fullName>
    </recommendedName>
</protein>
<feature type="repeat" description="WD" evidence="6">
    <location>
        <begin position="168"/>
        <end position="209"/>
    </location>
</feature>
<evidence type="ECO:0000256" key="4">
    <source>
        <dbReference type="ARBA" id="ARBA00023054"/>
    </source>
</evidence>
<keyword evidence="3 7" id="KW-0677">Repeat</keyword>
<evidence type="ECO:0000256" key="5">
    <source>
        <dbReference type="ARBA" id="ARBA00023203"/>
    </source>
</evidence>
<feature type="repeat" description="WD" evidence="6">
    <location>
        <begin position="125"/>
        <end position="167"/>
    </location>
</feature>
<dbReference type="SUPFAM" id="SSF50978">
    <property type="entry name" value="WD40 repeat-like"/>
    <property type="match status" value="1"/>
</dbReference>
<name>A0A7S4IRU6_9EUKA</name>
<dbReference type="EMBL" id="HBKP01023246">
    <property type="protein sequence ID" value="CAE2237763.1"/>
    <property type="molecule type" value="Transcribed_RNA"/>
</dbReference>
<keyword evidence="5" id="KW-0009">Actin-binding</keyword>
<keyword evidence="2 6" id="KW-0853">WD repeat</keyword>
<dbReference type="SMART" id="SM01167">
    <property type="entry name" value="DUF1900"/>
    <property type="match status" value="1"/>
</dbReference>
<evidence type="ECO:0000256" key="2">
    <source>
        <dbReference type="ARBA" id="ARBA00022574"/>
    </source>
</evidence>
<dbReference type="AlphaFoldDB" id="A0A7S4IRU6"/>
<feature type="repeat" description="WD" evidence="6">
    <location>
        <begin position="75"/>
        <end position="117"/>
    </location>
</feature>
<accession>A0A7S4IRU6</accession>
<evidence type="ECO:0000256" key="3">
    <source>
        <dbReference type="ARBA" id="ARBA00022737"/>
    </source>
</evidence>
<dbReference type="GO" id="GO:0007015">
    <property type="term" value="P:actin filament organization"/>
    <property type="evidence" value="ECO:0007669"/>
    <property type="project" value="TreeGrafter"/>
</dbReference>
<feature type="domain" description="DUF1899" evidence="9">
    <location>
        <begin position="3"/>
        <end position="67"/>
    </location>
</feature>
<dbReference type="InterPro" id="IPR015505">
    <property type="entry name" value="Coronin"/>
</dbReference>